<keyword evidence="1" id="KW-1133">Transmembrane helix</keyword>
<protein>
    <submittedName>
        <fullName evidence="2">Uncharacterized protein</fullName>
    </submittedName>
</protein>
<name>A0A3B1D508_9ZZZZ</name>
<feature type="transmembrane region" description="Helical" evidence="1">
    <location>
        <begin position="7"/>
        <end position="24"/>
    </location>
</feature>
<reference evidence="2" key="1">
    <citation type="submission" date="2018-06" db="EMBL/GenBank/DDBJ databases">
        <authorList>
            <person name="Zhirakovskaya E."/>
        </authorList>
    </citation>
    <scope>NUCLEOTIDE SEQUENCE</scope>
</reference>
<keyword evidence="1" id="KW-0812">Transmembrane</keyword>
<proteinExistence type="predicted"/>
<evidence type="ECO:0000313" key="2">
    <source>
        <dbReference type="EMBL" id="VAX26775.1"/>
    </source>
</evidence>
<accession>A0A3B1D508</accession>
<organism evidence="2">
    <name type="scientific">hydrothermal vent metagenome</name>
    <dbReference type="NCBI Taxonomy" id="652676"/>
    <lineage>
        <taxon>unclassified sequences</taxon>
        <taxon>metagenomes</taxon>
        <taxon>ecological metagenomes</taxon>
    </lineage>
</organism>
<dbReference type="EMBL" id="UOGD01000355">
    <property type="protein sequence ID" value="VAX26775.1"/>
    <property type="molecule type" value="Genomic_DNA"/>
</dbReference>
<dbReference type="AlphaFoldDB" id="A0A3B1D508"/>
<gene>
    <name evidence="2" type="ORF">MNBD_IGNAVI01-373</name>
</gene>
<sequence length="42" mass="4776">MLRLKNGYYIIPFILYYFICSNGINAQLSVHSVGIDLGIIQN</sequence>
<evidence type="ECO:0000256" key="1">
    <source>
        <dbReference type="SAM" id="Phobius"/>
    </source>
</evidence>
<feature type="non-terminal residue" evidence="2">
    <location>
        <position position="42"/>
    </location>
</feature>
<keyword evidence="1" id="KW-0472">Membrane</keyword>